<dbReference type="PROSITE" id="PS00163">
    <property type="entry name" value="FUMARATE_LYASES"/>
    <property type="match status" value="1"/>
</dbReference>
<dbReference type="InterPro" id="IPR019468">
    <property type="entry name" value="AdenyloSucc_lyase_C"/>
</dbReference>
<dbReference type="NCBIfam" id="TIGR02426">
    <property type="entry name" value="protocat_pcaB"/>
    <property type="match status" value="1"/>
</dbReference>
<dbReference type="Proteomes" id="UP000282832">
    <property type="component" value="Unassembled WGS sequence"/>
</dbReference>
<evidence type="ECO:0000256" key="1">
    <source>
        <dbReference type="ARBA" id="ARBA00034772"/>
    </source>
</evidence>
<dbReference type="InterPro" id="IPR022761">
    <property type="entry name" value="Fumarate_lyase_N"/>
</dbReference>
<feature type="domain" description="Adenylosuccinate lyase C-terminal" evidence="2">
    <location>
        <begin position="358"/>
        <end position="432"/>
    </location>
</feature>
<protein>
    <submittedName>
        <fullName evidence="3">3-carboxy-cis,cis-muconate cycloisomerase</fullName>
        <ecNumber evidence="3">5.5.1.2</ecNumber>
    </submittedName>
</protein>
<dbReference type="InterPro" id="IPR012789">
    <property type="entry name" value="Protocat_PcaB-like"/>
</dbReference>
<dbReference type="Gene3D" id="1.10.40.30">
    <property type="entry name" value="Fumarase/aspartase (C-terminal domain)"/>
    <property type="match status" value="1"/>
</dbReference>
<evidence type="ECO:0000259" key="2">
    <source>
        <dbReference type="SMART" id="SM00998"/>
    </source>
</evidence>
<dbReference type="SUPFAM" id="SSF48557">
    <property type="entry name" value="L-aspartase-like"/>
    <property type="match status" value="1"/>
</dbReference>
<dbReference type="PRINTS" id="PR00145">
    <property type="entry name" value="ARGSUCLYASE"/>
</dbReference>
<proteinExistence type="inferred from homology"/>
<dbReference type="GO" id="GO:0016829">
    <property type="term" value="F:lyase activity"/>
    <property type="evidence" value="ECO:0007669"/>
    <property type="project" value="UniProtKB-ARBA"/>
</dbReference>
<accession>A0A437PW27</accession>
<dbReference type="InterPro" id="IPR020557">
    <property type="entry name" value="Fumarate_lyase_CS"/>
</dbReference>
<dbReference type="InterPro" id="IPR000362">
    <property type="entry name" value="Fumarate_lyase_fam"/>
</dbReference>
<dbReference type="OrthoDB" id="9768878at2"/>
<organism evidence="3 4">
    <name type="scientific">Sandaracinomonas limnophila</name>
    <dbReference type="NCBI Taxonomy" id="1862386"/>
    <lineage>
        <taxon>Bacteria</taxon>
        <taxon>Pseudomonadati</taxon>
        <taxon>Bacteroidota</taxon>
        <taxon>Cytophagia</taxon>
        <taxon>Cytophagales</taxon>
        <taxon>Flectobacillaceae</taxon>
        <taxon>Sandaracinomonas</taxon>
    </lineage>
</organism>
<dbReference type="EC" id="5.5.1.2" evidence="3"/>
<dbReference type="GO" id="GO:0019619">
    <property type="term" value="P:3,4-dihydroxybenzoate catabolic process"/>
    <property type="evidence" value="ECO:0007669"/>
    <property type="project" value="InterPro"/>
</dbReference>
<dbReference type="EMBL" id="SACY01000001">
    <property type="protein sequence ID" value="RVU26428.1"/>
    <property type="molecule type" value="Genomic_DNA"/>
</dbReference>
<dbReference type="PANTHER" id="PTHR43172:SF2">
    <property type="entry name" value="ADENYLOSUCCINATE LYASE C-TERMINAL DOMAIN-CONTAINING PROTEIN"/>
    <property type="match status" value="1"/>
</dbReference>
<comment type="similarity">
    <text evidence="1">Belongs to the class-II fumarase/aspartase family.</text>
</comment>
<dbReference type="Pfam" id="PF00206">
    <property type="entry name" value="Lyase_1"/>
    <property type="match status" value="1"/>
</dbReference>
<reference evidence="3 4" key="1">
    <citation type="submission" date="2019-01" db="EMBL/GenBank/DDBJ databases">
        <authorList>
            <person name="Chen W.-M."/>
        </authorList>
    </citation>
    <scope>NUCLEOTIDE SEQUENCE [LARGE SCALE GENOMIC DNA]</scope>
    <source>
        <strain evidence="3 4">FSY-15</strain>
    </source>
</reference>
<dbReference type="RefSeq" id="WP_127801981.1">
    <property type="nucleotide sequence ID" value="NZ_SACY01000001.1"/>
</dbReference>
<evidence type="ECO:0000313" key="4">
    <source>
        <dbReference type="Proteomes" id="UP000282832"/>
    </source>
</evidence>
<sequence length="446" mass="49315">MSLYSQLFYSSNFSDISSDEKDLSRMLFFESSLAKIQAENGIIPEKAAEWIKACAEVKFLDIEKLKSDIRLGGNAAIPLVQQLTRIVKNNDVEASRYVHLGATSQDVIDTAQVLEIAEWITFLEHNFQKLGAILVSLIQKHRSTLMMGRTLLQQAKPITFGLKLAEYLEALQRHQQRLNQVKERVLTIQLSGAVGSGNEWINEEVRKGLAQKLGLNLSASWQSNRDSIAEWASVLANLTGFCGKIATDISLLMQTEIAEVFEGAADGKGGSSTMPHKRNPVTCVAILANAARTPHLAATILAVMTQEHERSAGKWHAEWETLQTLHGLSAGAMEKTLELLTNLEVDAEQMFQNIEITKGLIYAENVSLALSKSLGKLAAHELVEKACKLSIKSAKHLKEVCKELSLEIDNLDELFLPENSIGNSLEMIDLTLKNYENTLSTGRNSK</sequence>
<dbReference type="Pfam" id="PF10397">
    <property type="entry name" value="ADSL_C"/>
    <property type="match status" value="1"/>
</dbReference>
<dbReference type="InterPro" id="IPR008948">
    <property type="entry name" value="L-Aspartase-like"/>
</dbReference>
<dbReference type="AlphaFoldDB" id="A0A437PW27"/>
<evidence type="ECO:0000313" key="3">
    <source>
        <dbReference type="EMBL" id="RVU26428.1"/>
    </source>
</evidence>
<gene>
    <name evidence="3" type="primary">pcaB</name>
    <name evidence="3" type="ORF">EOJ36_00075</name>
</gene>
<name>A0A437PW27_9BACT</name>
<dbReference type="SMART" id="SM00998">
    <property type="entry name" value="ADSL_C"/>
    <property type="match status" value="1"/>
</dbReference>
<keyword evidence="4" id="KW-1185">Reference proteome</keyword>
<dbReference type="CDD" id="cd01597">
    <property type="entry name" value="pCLME"/>
    <property type="match status" value="1"/>
</dbReference>
<keyword evidence="3" id="KW-0413">Isomerase</keyword>
<comment type="caution">
    <text evidence="3">The sequence shown here is derived from an EMBL/GenBank/DDBJ whole genome shotgun (WGS) entry which is preliminary data.</text>
</comment>
<dbReference type="Gene3D" id="1.20.200.10">
    <property type="entry name" value="Fumarase/aspartase (Central domain)"/>
    <property type="match status" value="1"/>
</dbReference>
<dbReference type="PANTHER" id="PTHR43172">
    <property type="entry name" value="ADENYLOSUCCINATE LYASE"/>
    <property type="match status" value="1"/>
</dbReference>
<dbReference type="PRINTS" id="PR00149">
    <property type="entry name" value="FUMRATELYASE"/>
</dbReference>
<dbReference type="GO" id="GO:0047472">
    <property type="term" value="F:3-carboxy-cis,cis-muconate cycloisomerase activity"/>
    <property type="evidence" value="ECO:0007669"/>
    <property type="project" value="UniProtKB-EC"/>
</dbReference>